<evidence type="ECO:0008006" key="8">
    <source>
        <dbReference type="Google" id="ProtNLM"/>
    </source>
</evidence>
<feature type="domain" description="Alpha-2-macroglobulin bait region" evidence="4">
    <location>
        <begin position="689"/>
        <end position="835"/>
    </location>
</feature>
<evidence type="ECO:0000256" key="3">
    <source>
        <dbReference type="SAM" id="SignalP"/>
    </source>
</evidence>
<dbReference type="Pfam" id="PF01835">
    <property type="entry name" value="MG2"/>
    <property type="match status" value="1"/>
</dbReference>
<feature type="domain" description="Alpha-2-macroglobulin" evidence="5">
    <location>
        <begin position="900"/>
        <end position="990"/>
    </location>
</feature>
<evidence type="ECO:0000259" key="4">
    <source>
        <dbReference type="SMART" id="SM01359"/>
    </source>
</evidence>
<dbReference type="GO" id="GO:0004866">
    <property type="term" value="F:endopeptidase inhibitor activity"/>
    <property type="evidence" value="ECO:0007669"/>
    <property type="project" value="InterPro"/>
</dbReference>
<name>A0A250KUV2_9GAMM</name>
<comment type="similarity">
    <text evidence="1">Belongs to the protease inhibitor I39 (alpha-2-macroglobulin) family. Bacterial alpha-2-macroglobulin subfamily.</text>
</comment>
<evidence type="ECO:0000313" key="6">
    <source>
        <dbReference type="EMBL" id="BBA33559.1"/>
    </source>
</evidence>
<dbReference type="Proteomes" id="UP000266313">
    <property type="component" value="Chromosome"/>
</dbReference>
<dbReference type="Pfam" id="PF07703">
    <property type="entry name" value="A2M_BRD"/>
    <property type="match status" value="1"/>
</dbReference>
<dbReference type="Pfam" id="PF00207">
    <property type="entry name" value="A2M"/>
    <property type="match status" value="1"/>
</dbReference>
<keyword evidence="7" id="KW-1185">Reference proteome</keyword>
<dbReference type="PANTHER" id="PTHR40094:SF1">
    <property type="entry name" value="UBIQUITIN DOMAIN-CONTAINING PROTEIN"/>
    <property type="match status" value="1"/>
</dbReference>
<dbReference type="RefSeq" id="WP_119629155.1">
    <property type="nucleotide sequence ID" value="NZ_AP017928.1"/>
</dbReference>
<dbReference type="PANTHER" id="PTHR40094">
    <property type="entry name" value="ALPHA-2-MACROGLOBULIN HOMOLOG"/>
    <property type="match status" value="1"/>
</dbReference>
<dbReference type="SMART" id="SM01359">
    <property type="entry name" value="A2M_N_2"/>
    <property type="match status" value="1"/>
</dbReference>
<evidence type="ECO:0000256" key="2">
    <source>
        <dbReference type="SAM" id="MobiDB-lite"/>
    </source>
</evidence>
<dbReference type="EMBL" id="AP017928">
    <property type="protein sequence ID" value="BBA33559.1"/>
    <property type="molecule type" value="Genomic_DNA"/>
</dbReference>
<dbReference type="Gene3D" id="2.60.40.1930">
    <property type="match status" value="1"/>
</dbReference>
<evidence type="ECO:0000313" key="7">
    <source>
        <dbReference type="Proteomes" id="UP000266313"/>
    </source>
</evidence>
<dbReference type="InterPro" id="IPR011625">
    <property type="entry name" value="A2M_N_BRD"/>
</dbReference>
<keyword evidence="3" id="KW-0732">Signal</keyword>
<dbReference type="InterPro" id="IPR051802">
    <property type="entry name" value="YfhM-like"/>
</dbReference>
<accession>A0A250KUV2</accession>
<evidence type="ECO:0000256" key="1">
    <source>
        <dbReference type="ARBA" id="ARBA00010556"/>
    </source>
</evidence>
<feature type="region of interest" description="Disordered" evidence="2">
    <location>
        <begin position="1369"/>
        <end position="1394"/>
    </location>
</feature>
<dbReference type="SUPFAM" id="SSF48239">
    <property type="entry name" value="Terpenoid cyclases/Protein prenyltransferases"/>
    <property type="match status" value="1"/>
</dbReference>
<dbReference type="SMART" id="SM01419">
    <property type="entry name" value="Thiol-ester_cl"/>
    <property type="match status" value="1"/>
</dbReference>
<reference evidence="6 7" key="1">
    <citation type="submission" date="2016-12" db="EMBL/GenBank/DDBJ databases">
        <title>Genome sequencing of Methylocaldum marinum.</title>
        <authorList>
            <person name="Takeuchi M."/>
            <person name="Kamagata Y."/>
            <person name="Hiraoka S."/>
            <person name="Oshima K."/>
            <person name="Hattori M."/>
            <person name="Iwasaki W."/>
        </authorList>
    </citation>
    <scope>NUCLEOTIDE SEQUENCE [LARGE SCALE GENOMIC DNA]</scope>
    <source>
        <strain evidence="6 7">S8</strain>
    </source>
</reference>
<feature type="region of interest" description="Disordered" evidence="2">
    <location>
        <begin position="65"/>
        <end position="103"/>
    </location>
</feature>
<organism evidence="6 7">
    <name type="scientific">Methylocaldum marinum</name>
    <dbReference type="NCBI Taxonomy" id="1432792"/>
    <lineage>
        <taxon>Bacteria</taxon>
        <taxon>Pseudomonadati</taxon>
        <taxon>Pseudomonadota</taxon>
        <taxon>Gammaproteobacteria</taxon>
        <taxon>Methylococcales</taxon>
        <taxon>Methylococcaceae</taxon>
        <taxon>Methylocaldum</taxon>
    </lineage>
</organism>
<dbReference type="OrthoDB" id="9767116at2"/>
<proteinExistence type="inferred from homology"/>
<feature type="compositionally biased region" description="Basic and acidic residues" evidence="2">
    <location>
        <begin position="1375"/>
        <end position="1391"/>
    </location>
</feature>
<evidence type="ECO:0000259" key="5">
    <source>
        <dbReference type="SMART" id="SM01360"/>
    </source>
</evidence>
<dbReference type="InterPro" id="IPR047565">
    <property type="entry name" value="Alpha-macroglob_thiol-ester_cl"/>
</dbReference>
<dbReference type="KEGG" id="mmai:sS8_1601"/>
<sequence>MAAPNRQSQFYRCLSFFFLVALTLAAVADDIGPSGYRPTLGETFFLLAESGFGSDQQATVRLEAPQREWPEQAASEESETAPEGGQASAEAETNEAAPDEANDDPLLAYAGADIVVYRIPDALEFLKRQKNLHRIQVEGVPREEGLANAVNYVWDTWYKKSRLAWQRIFSAEARTKVVEAAPELKQTPPHSYRTRFRHPPQFKRLEGFEQVAAFRYPIWDATPIAPPQDTKMSGSSSEFIRPRPGNVRIPVGKLKPGLYLVEAYIGAHRATTVVFVSDTVAVTKTSGDQLLVWTAHRTTGTPMPDAKLLLSDGVGILQSGSTDAEGLLLMERKSPERSYVLGMDAEGGVFVSENFYYDSEIYATKLYAFTDRPLYHPGDTVQVKLMGRVFENARKSTPLAAGDVRLTVLDPSGTPVTAKTFPVRAEAGGDTAFELPKAAIAGGYTLHMGYRGSVYTGSFRVGQYAKPHFEIDIALAQAEFKTGQPVKGSLRLVYPNGKPVRDAKVELSLRARALTMVGDEIYYPYQNWYPIKAQGLFPQKLLQSELTVGSDGRAEFELPAAKEPSRYVLSVRGFDQAAYRVTAMKEILIQPGTKAYALVTDSQLTRIGDSANFTLRALNTAPGEATQWEAVRLEDQTRMSGTLDKEGFAVRFERSGSYTVSVKAGDGNILGSVNHWVAGPELQSSPGGIQIVLDKPEYRPGETAKASISFPVPVENALVTLERDRVAHHGLLSGGGNWIRLTRQSELQWSAEIPVEERYSPNMTFSVVYVRNGDYVFQNKGITVKVPRIRVAFQSDKPRYAPGETVEVEVSTTLEGEPLPARLTVGVVDEMVYVLQPEIAPDIGDFFYHIRRNQVRTASSLNFHTYDKAIPAVRDEPLQASYSNRALKMLERPRRENIDTALWLPNLETGPDGKAHFSFVMPQSLSRWRITGRAMSADGRVGQGGAYVLSGKDYYLKWSGPTRFRQGDQPVVTLLGFNQGTETRTGKVSATGPGLVLEREIDLHPGANYLELPLKTAQDGVVVTKLEVDGNSVDHLETVLSVEPQGWLTAESMPLKLMQAETPVSLPADAKNIRLSLSGRAADSFLSIADSLIEYPYGCVEQTASRLLPLTLIYRHLKPLDTSGKVLDRLHNRIAHHRLRLARMAGPEAAFGWWGDLTRADPFLTAYAYYTDWNALAALGIEAPGSHWATLLDVYKYAAVDQPLLHKAVILWMSREMGLPVRTLLGGAIEEAIQAAAPVAEARLIPSVSRFMEEAKSRESEDMALLLLSALARAELQTAKPQAEATAWLIALEQLARSARERLADLEHPLAQAVLLATKTQPDAGMDALIAEQILASVGPEMATIDRALTLAMVDRALDAWEPAVGEFDPGPGWQKRDGEAGASVWHRDEGAGPPVIQLKEEPLVPVSLRISYDRYTIGESRLPVRIERKLYRVEPVPAEERAKSDSEGEEGGEEGTVFRAVPVDEPWKVEVGQLYLDEVRLASTVQSPFRFGVVDVPLPPGADVEPTTWGLFIEGLPGEAETVEMPESRRAGGERGYSIPVDQLQGSEVFRHLVRFGQRGGFSLPPARYFRMYRPDDQAYEAGSASRSVAVR</sequence>
<feature type="signal peptide" evidence="3">
    <location>
        <begin position="1"/>
        <end position="28"/>
    </location>
</feature>
<protein>
    <recommendedName>
        <fullName evidence="8">Alpha-2-macroglobulin family protein</fullName>
    </recommendedName>
</protein>
<feature type="chain" id="PRO_5013191014" description="Alpha-2-macroglobulin family protein" evidence="3">
    <location>
        <begin position="29"/>
        <end position="1593"/>
    </location>
</feature>
<dbReference type="Gene3D" id="1.50.10.20">
    <property type="match status" value="1"/>
</dbReference>
<dbReference type="SMART" id="SM01360">
    <property type="entry name" value="A2M"/>
    <property type="match status" value="1"/>
</dbReference>
<dbReference type="InterPro" id="IPR001599">
    <property type="entry name" value="Macroglobln_a2"/>
</dbReference>
<gene>
    <name evidence="6" type="ORF">sS8_1601</name>
</gene>
<dbReference type="InterPro" id="IPR002890">
    <property type="entry name" value="MG2"/>
</dbReference>
<dbReference type="InterPro" id="IPR008930">
    <property type="entry name" value="Terpenoid_cyclase/PrenylTrfase"/>
</dbReference>